<organism evidence="7 8">
    <name type="scientific">Tectimicrobiota bacterium</name>
    <dbReference type="NCBI Taxonomy" id="2528274"/>
    <lineage>
        <taxon>Bacteria</taxon>
        <taxon>Pseudomonadati</taxon>
        <taxon>Nitrospinota/Tectimicrobiota group</taxon>
        <taxon>Candidatus Tectimicrobiota</taxon>
    </lineage>
</organism>
<dbReference type="PANTHER" id="PTHR43761">
    <property type="entry name" value="D-ISOMER SPECIFIC 2-HYDROXYACID DEHYDROGENASE FAMILY PROTEIN (AFU_ORTHOLOGUE AFUA_1G13630)"/>
    <property type="match status" value="1"/>
</dbReference>
<evidence type="ECO:0000256" key="2">
    <source>
        <dbReference type="ARBA" id="ARBA00023002"/>
    </source>
</evidence>
<dbReference type="InterPro" id="IPR036291">
    <property type="entry name" value="NAD(P)-bd_dom_sf"/>
</dbReference>
<evidence type="ECO:0000256" key="3">
    <source>
        <dbReference type="ARBA" id="ARBA00023027"/>
    </source>
</evidence>
<dbReference type="GO" id="GO:0016616">
    <property type="term" value="F:oxidoreductase activity, acting on the CH-OH group of donors, NAD or NADP as acceptor"/>
    <property type="evidence" value="ECO:0007669"/>
    <property type="project" value="InterPro"/>
</dbReference>
<dbReference type="GO" id="GO:0003714">
    <property type="term" value="F:transcription corepressor activity"/>
    <property type="evidence" value="ECO:0007669"/>
    <property type="project" value="InterPro"/>
</dbReference>
<accession>A0A933LR28</accession>
<dbReference type="PROSITE" id="PS00671">
    <property type="entry name" value="D_2_HYDROXYACID_DH_3"/>
    <property type="match status" value="1"/>
</dbReference>
<evidence type="ECO:0000256" key="4">
    <source>
        <dbReference type="RuleBase" id="RU003719"/>
    </source>
</evidence>
<feature type="domain" description="D-isomer specific 2-hydroxyacid dehydrogenase catalytic" evidence="5">
    <location>
        <begin position="33"/>
        <end position="323"/>
    </location>
</feature>
<dbReference type="SUPFAM" id="SSF51735">
    <property type="entry name" value="NAD(P)-binding Rossmann-fold domains"/>
    <property type="match status" value="1"/>
</dbReference>
<dbReference type="InterPro" id="IPR043322">
    <property type="entry name" value="CtBP"/>
</dbReference>
<evidence type="ECO:0000256" key="1">
    <source>
        <dbReference type="ARBA" id="ARBA00005854"/>
    </source>
</evidence>
<keyword evidence="2 4" id="KW-0560">Oxidoreductase</keyword>
<dbReference type="CDD" id="cd05299">
    <property type="entry name" value="CtBP_dh"/>
    <property type="match status" value="1"/>
</dbReference>
<protein>
    <submittedName>
        <fullName evidence="7">C-terminal binding protein</fullName>
    </submittedName>
</protein>
<proteinExistence type="inferred from homology"/>
<dbReference type="AlphaFoldDB" id="A0A933LR28"/>
<dbReference type="InterPro" id="IPR029753">
    <property type="entry name" value="D-isomer_DH_CS"/>
</dbReference>
<evidence type="ECO:0000259" key="5">
    <source>
        <dbReference type="Pfam" id="PF00389"/>
    </source>
</evidence>
<dbReference type="Proteomes" id="UP000772181">
    <property type="component" value="Unassembled WGS sequence"/>
</dbReference>
<gene>
    <name evidence="7" type="ORF">HY730_06025</name>
</gene>
<comment type="caution">
    <text evidence="7">The sequence shown here is derived from an EMBL/GenBank/DDBJ whole genome shotgun (WGS) entry which is preliminary data.</text>
</comment>
<dbReference type="PANTHER" id="PTHR43761:SF1">
    <property type="entry name" value="D-ISOMER SPECIFIC 2-HYDROXYACID DEHYDROGENASE CATALYTIC DOMAIN-CONTAINING PROTEIN-RELATED"/>
    <property type="match status" value="1"/>
</dbReference>
<dbReference type="Pfam" id="PF02826">
    <property type="entry name" value="2-Hacid_dh_C"/>
    <property type="match status" value="1"/>
</dbReference>
<dbReference type="SUPFAM" id="SSF52283">
    <property type="entry name" value="Formate/glycerate dehydrogenase catalytic domain-like"/>
    <property type="match status" value="1"/>
</dbReference>
<dbReference type="Gene3D" id="3.40.50.720">
    <property type="entry name" value="NAD(P)-binding Rossmann-like Domain"/>
    <property type="match status" value="2"/>
</dbReference>
<evidence type="ECO:0000313" key="8">
    <source>
        <dbReference type="Proteomes" id="UP000772181"/>
    </source>
</evidence>
<comment type="similarity">
    <text evidence="1 4">Belongs to the D-isomer specific 2-hydroxyacid dehydrogenase family.</text>
</comment>
<evidence type="ECO:0000313" key="7">
    <source>
        <dbReference type="EMBL" id="MBI4595922.1"/>
    </source>
</evidence>
<name>A0A933LR28_UNCTE</name>
<reference evidence="7" key="1">
    <citation type="submission" date="2020-07" db="EMBL/GenBank/DDBJ databases">
        <title>Huge and variable diversity of episymbiotic CPR bacteria and DPANN archaea in groundwater ecosystems.</title>
        <authorList>
            <person name="He C.Y."/>
            <person name="Keren R."/>
            <person name="Whittaker M."/>
            <person name="Farag I.F."/>
            <person name="Doudna J."/>
            <person name="Cate J.H.D."/>
            <person name="Banfield J.F."/>
        </authorList>
    </citation>
    <scope>NUCLEOTIDE SEQUENCE</scope>
    <source>
        <strain evidence="7">NC_groundwater_1482_Ag_S-0.65um_47_24</strain>
    </source>
</reference>
<dbReference type="InterPro" id="IPR006140">
    <property type="entry name" value="D-isomer_DH_NAD-bd"/>
</dbReference>
<evidence type="ECO:0000259" key="6">
    <source>
        <dbReference type="Pfam" id="PF02826"/>
    </source>
</evidence>
<dbReference type="FunFam" id="3.40.50.720:FF:000203">
    <property type="entry name" value="D-3-phosphoglycerate dehydrogenase (SerA)"/>
    <property type="match status" value="1"/>
</dbReference>
<sequence length="347" mass="38719">MVFKAVRTADLGADEIERTILTANGLVMENAFCRTEEELINACKDADAILLGPYEMMTRRVIGFLDKCRIISHYGIGYDNVDCDSATEKGIIVTNVPDYCLEEVSDHAMALILASSRRLLPLYGAVKAGNWKAGGFRITEARSGILPLYALTIGLAGLGRIAQSLVPKVRGFGSEIIAWDPYVADEVFLKLQVQRVDFEELLTKSDYLSIHVPLTPQTHHLFDLKEFKKMKNTAFIINTSRGPVINEKDLEIALRDSELAGAALDVFEEEPIGHDHPLLKMDNVLLTPHSAFFSVRSINEMRERVATAIVRVFTGFYPDNIVNPKVREVVGGQLRRDIPLEQGQDTW</sequence>
<dbReference type="EMBL" id="JACQWF010000269">
    <property type="protein sequence ID" value="MBI4595922.1"/>
    <property type="molecule type" value="Genomic_DNA"/>
</dbReference>
<keyword evidence="3" id="KW-0520">NAD</keyword>
<dbReference type="Pfam" id="PF00389">
    <property type="entry name" value="2-Hacid_dh"/>
    <property type="match status" value="1"/>
</dbReference>
<dbReference type="InterPro" id="IPR050418">
    <property type="entry name" value="D-iso_2-hydroxyacid_DH_PdxB"/>
</dbReference>
<dbReference type="InterPro" id="IPR006139">
    <property type="entry name" value="D-isomer_2_OHA_DH_cat_dom"/>
</dbReference>
<dbReference type="GO" id="GO:0051287">
    <property type="term" value="F:NAD binding"/>
    <property type="evidence" value="ECO:0007669"/>
    <property type="project" value="InterPro"/>
</dbReference>
<feature type="domain" description="D-isomer specific 2-hydroxyacid dehydrogenase NAD-binding" evidence="6">
    <location>
        <begin position="109"/>
        <end position="291"/>
    </location>
</feature>